<sequence>MNMSIEQDVDVRCRSSSSNNASYEDPAKWCRQNTIWVLGLFGTAIGAGVLFLPINAGIGGILPLIIITVLAFPITYFSHRALARFVLSAGSATDGILAVTGEYFGAKARRVFTVIYFLAIYSILLMYSVAITNTAQSFIVNQMNMPEPPRGLTAGFLIAGLLFIVRFGQDAVMKTMSLLVYPFIGSLCLMGIYLIPKWNTAILDVTHLSLSGSGQGMFMTVWMTFPVLVLSFNHYSMISPFVVAQRQCYGDKFADDKCAQIQKYSYILMILTVLFFVYSCVFSLSPADLAMAKKQNISILTYLANHFHSAFIACLSPIIAFVAITKSFLGHYIGAYEAMRDIIVEVFPSRNNKKKTDFIILFFMFVTCWLIAYINPSILGIIESISGPIGAVILLLLPMYAIRKLPVLKMYRNKISNVFVTIIGVITVSAIIFALF</sequence>
<dbReference type="RefSeq" id="WP_197535983.1">
    <property type="nucleotide sequence ID" value="NZ_CP041691.1"/>
</dbReference>
<keyword evidence="5 8" id="KW-0812">Transmembrane</keyword>
<organism evidence="9 10">
    <name type="scientific">Bacillus amyloliquefaciens</name>
    <name type="common">Bacillus velezensis</name>
    <dbReference type="NCBI Taxonomy" id="1390"/>
    <lineage>
        <taxon>Bacteria</taxon>
        <taxon>Bacillati</taxon>
        <taxon>Bacillota</taxon>
        <taxon>Bacilli</taxon>
        <taxon>Bacillales</taxon>
        <taxon>Bacillaceae</taxon>
        <taxon>Bacillus</taxon>
        <taxon>Bacillus amyloliquefaciens group</taxon>
    </lineage>
</organism>
<accession>A0AAP4DK39</accession>
<feature type="transmembrane region" description="Helical" evidence="8">
    <location>
        <begin position="264"/>
        <end position="287"/>
    </location>
</feature>
<dbReference type="Proteomes" id="UP001222377">
    <property type="component" value="Unassembled WGS sequence"/>
</dbReference>
<keyword evidence="2" id="KW-0813">Transport</keyword>
<dbReference type="EMBL" id="JARKHX010000005">
    <property type="protein sequence ID" value="MDF4195120.1"/>
    <property type="molecule type" value="Genomic_DNA"/>
</dbReference>
<feature type="transmembrane region" description="Helical" evidence="8">
    <location>
        <begin position="307"/>
        <end position="329"/>
    </location>
</feature>
<feature type="transmembrane region" description="Helical" evidence="8">
    <location>
        <begin position="385"/>
        <end position="403"/>
    </location>
</feature>
<feature type="transmembrane region" description="Helical" evidence="8">
    <location>
        <begin position="179"/>
        <end position="196"/>
    </location>
</feature>
<dbReference type="GO" id="GO:0005886">
    <property type="term" value="C:plasma membrane"/>
    <property type="evidence" value="ECO:0007669"/>
    <property type="project" value="UniProtKB-SubCell"/>
</dbReference>
<dbReference type="AlphaFoldDB" id="A0AAP4DK39"/>
<evidence type="ECO:0000256" key="7">
    <source>
        <dbReference type="ARBA" id="ARBA00023136"/>
    </source>
</evidence>
<dbReference type="PANTHER" id="PTHR35334:SF2">
    <property type="entry name" value="SERINE TRANSPORTER SDAC"/>
    <property type="match status" value="1"/>
</dbReference>
<feature type="transmembrane region" description="Helical" evidence="8">
    <location>
        <begin position="216"/>
        <end position="243"/>
    </location>
</feature>
<feature type="transmembrane region" description="Helical" evidence="8">
    <location>
        <begin position="415"/>
        <end position="435"/>
    </location>
</feature>
<keyword evidence="7 8" id="KW-0472">Membrane</keyword>
<evidence type="ECO:0000256" key="5">
    <source>
        <dbReference type="ARBA" id="ARBA00022692"/>
    </source>
</evidence>
<evidence type="ECO:0000256" key="6">
    <source>
        <dbReference type="ARBA" id="ARBA00022989"/>
    </source>
</evidence>
<comment type="caution">
    <text evidence="9">The sequence shown here is derived from an EMBL/GenBank/DDBJ whole genome shotgun (WGS) entry which is preliminary data.</text>
</comment>
<comment type="subcellular location">
    <subcellularLocation>
        <location evidence="1">Cell inner membrane</location>
        <topology evidence="1">Multi-pass membrane protein</topology>
    </subcellularLocation>
</comment>
<name>A0AAP4DK39_BACAM</name>
<feature type="transmembrane region" description="Helical" evidence="8">
    <location>
        <begin position="111"/>
        <end position="131"/>
    </location>
</feature>
<feature type="transmembrane region" description="Helical" evidence="8">
    <location>
        <begin position="61"/>
        <end position="79"/>
    </location>
</feature>
<keyword evidence="4" id="KW-0997">Cell inner membrane</keyword>
<evidence type="ECO:0000256" key="2">
    <source>
        <dbReference type="ARBA" id="ARBA00022448"/>
    </source>
</evidence>
<reference evidence="9" key="1">
    <citation type="submission" date="2023-02" db="EMBL/GenBank/DDBJ databases">
        <title>Draft Whole-Genome Sequences of Bacillus Strains of Potential Probiotic for Poultry.</title>
        <authorList>
            <person name="Ma L.M."/>
            <person name="Lopez-Guerra N."/>
            <person name="Zhang G."/>
        </authorList>
    </citation>
    <scope>NUCLEOTIDE SEQUENCE</scope>
    <source>
        <strain evidence="9">OSU1013-24</strain>
    </source>
</reference>
<protein>
    <submittedName>
        <fullName evidence="9">Septum formation initiator</fullName>
    </submittedName>
</protein>
<dbReference type="GO" id="GO:0003333">
    <property type="term" value="P:amino acid transmembrane transport"/>
    <property type="evidence" value="ECO:0007669"/>
    <property type="project" value="InterPro"/>
</dbReference>
<keyword evidence="3" id="KW-1003">Cell membrane</keyword>
<proteinExistence type="predicted"/>
<evidence type="ECO:0000256" key="3">
    <source>
        <dbReference type="ARBA" id="ARBA00022475"/>
    </source>
</evidence>
<keyword evidence="6 8" id="KW-1133">Transmembrane helix</keyword>
<evidence type="ECO:0000256" key="8">
    <source>
        <dbReference type="SAM" id="Phobius"/>
    </source>
</evidence>
<feature type="transmembrane region" description="Helical" evidence="8">
    <location>
        <begin position="35"/>
        <end position="54"/>
    </location>
</feature>
<evidence type="ECO:0000256" key="4">
    <source>
        <dbReference type="ARBA" id="ARBA00022519"/>
    </source>
</evidence>
<evidence type="ECO:0000313" key="10">
    <source>
        <dbReference type="Proteomes" id="UP001222377"/>
    </source>
</evidence>
<dbReference type="PANTHER" id="PTHR35334">
    <property type="entry name" value="SERINE TRANSPORTER"/>
    <property type="match status" value="1"/>
</dbReference>
<dbReference type="InterPro" id="IPR018227">
    <property type="entry name" value="Amino_acid_transport_2"/>
</dbReference>
<gene>
    <name evidence="9" type="ORF">PV946_15330</name>
</gene>
<feature type="transmembrane region" description="Helical" evidence="8">
    <location>
        <begin position="358"/>
        <end position="379"/>
    </location>
</feature>
<evidence type="ECO:0000256" key="1">
    <source>
        <dbReference type="ARBA" id="ARBA00004429"/>
    </source>
</evidence>
<evidence type="ECO:0000313" key="9">
    <source>
        <dbReference type="EMBL" id="MDF4195120.1"/>
    </source>
</evidence>
<feature type="transmembrane region" description="Helical" evidence="8">
    <location>
        <begin position="151"/>
        <end position="167"/>
    </location>
</feature>